<evidence type="ECO:0000256" key="12">
    <source>
        <dbReference type="ARBA" id="ARBA00034022"/>
    </source>
</evidence>
<name>A0A7G2EN96_ARATH</name>
<evidence type="ECO:0000256" key="5">
    <source>
        <dbReference type="ARBA" id="ARBA00022523"/>
    </source>
</evidence>
<proteinExistence type="predicted"/>
<dbReference type="EMBL" id="LR881468">
    <property type="protein sequence ID" value="CAD5324078.1"/>
    <property type="molecule type" value="Genomic_DNA"/>
</dbReference>
<comment type="subcellular location">
    <subcellularLocation>
        <location evidence="1">Secreted</location>
        <location evidence="1">Cell wall</location>
    </subcellularLocation>
    <subcellularLocation>
        <location evidence="2">Secreted</location>
        <location evidence="2">Extracellular space</location>
        <location evidence="2">Apoplast</location>
    </subcellularLocation>
</comment>
<dbReference type="InterPro" id="IPR010713">
    <property type="entry name" value="XET_C"/>
</dbReference>
<evidence type="ECO:0000256" key="9">
    <source>
        <dbReference type="ARBA" id="ARBA00022737"/>
    </source>
</evidence>
<evidence type="ECO:0000256" key="14">
    <source>
        <dbReference type="SAM" id="SignalP"/>
    </source>
</evidence>
<gene>
    <name evidence="16" type="ORF">AT9943_LOCUS11994</name>
</gene>
<dbReference type="FunFam" id="1.25.40.10:FF:001159">
    <property type="entry name" value="Putative pentatricopeptide repeat-containing protein At3g25060, mitochondrial"/>
    <property type="match status" value="1"/>
</dbReference>
<dbReference type="InterPro" id="IPR011990">
    <property type="entry name" value="TPR-like_helical_dom_sf"/>
</dbReference>
<dbReference type="Gene3D" id="2.60.120.200">
    <property type="match status" value="2"/>
</dbReference>
<dbReference type="PANTHER" id="PTHR47926:SF405">
    <property type="entry name" value="DYW DOMAIN-CONTAINING PROTEIN"/>
    <property type="match status" value="1"/>
</dbReference>
<dbReference type="Pfam" id="PF13041">
    <property type="entry name" value="PPR_2"/>
    <property type="match status" value="2"/>
</dbReference>
<dbReference type="FunFam" id="1.25.40.10:FF:000462">
    <property type="entry name" value="Pentatricopeptide repeat-containing protein, chloroplastic"/>
    <property type="match status" value="1"/>
</dbReference>
<dbReference type="Pfam" id="PF00722">
    <property type="entry name" value="Glyco_hydro_16"/>
    <property type="match status" value="1"/>
</dbReference>
<dbReference type="GO" id="GO:0003723">
    <property type="term" value="F:RNA binding"/>
    <property type="evidence" value="ECO:0007669"/>
    <property type="project" value="InterPro"/>
</dbReference>
<dbReference type="GO" id="GO:0009451">
    <property type="term" value="P:RNA modification"/>
    <property type="evidence" value="ECO:0007669"/>
    <property type="project" value="InterPro"/>
</dbReference>
<evidence type="ECO:0000256" key="2">
    <source>
        <dbReference type="ARBA" id="ARBA00004271"/>
    </source>
</evidence>
<evidence type="ECO:0000256" key="10">
    <source>
        <dbReference type="ARBA" id="ARBA00022946"/>
    </source>
</evidence>
<protein>
    <recommendedName>
        <fullName evidence="3">xyloglucan:xyloglucosyl transferase</fullName>
        <ecNumber evidence="3">2.4.1.207</ecNumber>
    </recommendedName>
</protein>
<evidence type="ECO:0000313" key="16">
    <source>
        <dbReference type="EMBL" id="CAD5324078.1"/>
    </source>
</evidence>
<dbReference type="GO" id="GO:0071555">
    <property type="term" value="P:cell wall organization"/>
    <property type="evidence" value="ECO:0007669"/>
    <property type="project" value="UniProtKB-KW"/>
</dbReference>
<dbReference type="InterPro" id="IPR013320">
    <property type="entry name" value="ConA-like_dom_sf"/>
</dbReference>
<feature type="repeat" description="PPR" evidence="13">
    <location>
        <begin position="348"/>
        <end position="382"/>
    </location>
</feature>
<keyword evidence="8 14" id="KW-0732">Signal</keyword>
<dbReference type="GO" id="GO:0044042">
    <property type="term" value="P:glucan metabolic process"/>
    <property type="evidence" value="ECO:0007669"/>
    <property type="project" value="InterPro"/>
</dbReference>
<keyword evidence="10" id="KW-0809">Transit peptide</keyword>
<dbReference type="AlphaFoldDB" id="A0A7G2EN96"/>
<feature type="repeat" description="PPR" evidence="13">
    <location>
        <begin position="418"/>
        <end position="448"/>
    </location>
</feature>
<evidence type="ECO:0000256" key="4">
    <source>
        <dbReference type="ARBA" id="ARBA00022512"/>
    </source>
</evidence>
<dbReference type="GO" id="GO:0004553">
    <property type="term" value="F:hydrolase activity, hydrolyzing O-glycosyl compounds"/>
    <property type="evidence" value="ECO:0007669"/>
    <property type="project" value="InterPro"/>
</dbReference>
<dbReference type="Gene3D" id="1.25.40.10">
    <property type="entry name" value="Tetratricopeptide repeat domain"/>
    <property type="match status" value="4"/>
</dbReference>
<keyword evidence="6" id="KW-0964">Secreted</keyword>
<evidence type="ECO:0000256" key="13">
    <source>
        <dbReference type="PROSITE-ProRule" id="PRU00708"/>
    </source>
</evidence>
<dbReference type="Pfam" id="PF20431">
    <property type="entry name" value="E_motif"/>
    <property type="match status" value="1"/>
</dbReference>
<feature type="chain" id="PRO_5028896628" description="xyloglucan:xyloglucosyl transferase" evidence="14">
    <location>
        <begin position="22"/>
        <end position="869"/>
    </location>
</feature>
<feature type="signal peptide" evidence="14">
    <location>
        <begin position="1"/>
        <end position="21"/>
    </location>
</feature>
<evidence type="ECO:0000256" key="3">
    <source>
        <dbReference type="ARBA" id="ARBA00012152"/>
    </source>
</evidence>
<dbReference type="FunFam" id="1.25.40.10:FF:000090">
    <property type="entry name" value="Pentatricopeptide repeat-containing protein, chloroplastic"/>
    <property type="match status" value="1"/>
</dbReference>
<dbReference type="PANTHER" id="PTHR47926">
    <property type="entry name" value="PENTATRICOPEPTIDE REPEAT-CONTAINING PROTEIN"/>
    <property type="match status" value="1"/>
</dbReference>
<organism evidence="16 17">
    <name type="scientific">Arabidopsis thaliana</name>
    <name type="common">Mouse-ear cress</name>
    <dbReference type="NCBI Taxonomy" id="3702"/>
    <lineage>
        <taxon>Eukaryota</taxon>
        <taxon>Viridiplantae</taxon>
        <taxon>Streptophyta</taxon>
        <taxon>Embryophyta</taxon>
        <taxon>Tracheophyta</taxon>
        <taxon>Spermatophyta</taxon>
        <taxon>Magnoliopsida</taxon>
        <taxon>eudicotyledons</taxon>
        <taxon>Gunneridae</taxon>
        <taxon>Pentapetalae</taxon>
        <taxon>rosids</taxon>
        <taxon>malvids</taxon>
        <taxon>Brassicales</taxon>
        <taxon>Brassicaceae</taxon>
        <taxon>Camelineae</taxon>
        <taxon>Arabidopsis</taxon>
    </lineage>
</organism>
<feature type="repeat" description="PPR" evidence="13">
    <location>
        <begin position="550"/>
        <end position="584"/>
    </location>
</feature>
<dbReference type="PROSITE" id="PS51375">
    <property type="entry name" value="PPR"/>
    <property type="match status" value="5"/>
</dbReference>
<accession>A0A7G2EN96</accession>
<dbReference type="Pfam" id="PF06955">
    <property type="entry name" value="XET_C"/>
    <property type="match status" value="1"/>
</dbReference>
<feature type="repeat" description="PPR" evidence="13">
    <location>
        <begin position="449"/>
        <end position="483"/>
    </location>
</feature>
<dbReference type="EC" id="2.4.1.207" evidence="3"/>
<evidence type="ECO:0000256" key="7">
    <source>
        <dbReference type="ARBA" id="ARBA00022679"/>
    </source>
</evidence>
<comment type="catalytic activity">
    <reaction evidence="12">
        <text>breaks a beta-(1-&gt;4) bond in the backbone of a xyloglucan and transfers the xyloglucanyl segment on to O-4 of the non-reducing terminal glucose residue of an acceptor, which can be a xyloglucan or an oligosaccharide of xyloglucan.</text>
        <dbReference type="EC" id="2.4.1.207"/>
    </reaction>
</comment>
<dbReference type="Proteomes" id="UP000516314">
    <property type="component" value="Chromosome 3"/>
</dbReference>
<dbReference type="Pfam" id="PF01535">
    <property type="entry name" value="PPR"/>
    <property type="match status" value="5"/>
</dbReference>
<feature type="repeat" description="PPR" evidence="13">
    <location>
        <begin position="650"/>
        <end position="684"/>
    </location>
</feature>
<evidence type="ECO:0000256" key="11">
    <source>
        <dbReference type="ARBA" id="ARBA00023316"/>
    </source>
</evidence>
<keyword evidence="7" id="KW-0808">Transferase</keyword>
<evidence type="ECO:0000256" key="8">
    <source>
        <dbReference type="ARBA" id="ARBA00022729"/>
    </source>
</evidence>
<evidence type="ECO:0000256" key="1">
    <source>
        <dbReference type="ARBA" id="ARBA00004191"/>
    </source>
</evidence>
<dbReference type="GO" id="GO:0048046">
    <property type="term" value="C:apoplast"/>
    <property type="evidence" value="ECO:0007669"/>
    <property type="project" value="UniProtKB-SubCell"/>
</dbReference>
<dbReference type="SUPFAM" id="SSF49899">
    <property type="entry name" value="Concanavalin A-like lectins/glucanases"/>
    <property type="match status" value="1"/>
</dbReference>
<dbReference type="InterPro" id="IPR000757">
    <property type="entry name" value="Beta-glucanase-like"/>
</dbReference>
<keyword evidence="4" id="KW-0134">Cell wall</keyword>
<reference evidence="16 17" key="1">
    <citation type="submission" date="2020-09" db="EMBL/GenBank/DDBJ databases">
        <authorList>
            <person name="Ashkenazy H."/>
        </authorList>
    </citation>
    <scope>NUCLEOTIDE SEQUENCE [LARGE SCALE GENOMIC DNA]</scope>
    <source>
        <strain evidence="17">cv. Cdm-0</strain>
    </source>
</reference>
<evidence type="ECO:0000313" key="17">
    <source>
        <dbReference type="Proteomes" id="UP000516314"/>
    </source>
</evidence>
<dbReference type="FunFam" id="1.25.40.10:FF:000031">
    <property type="entry name" value="Pentatricopeptide repeat-containing protein mitochondrial"/>
    <property type="match status" value="1"/>
</dbReference>
<feature type="domain" description="GH16" evidence="15">
    <location>
        <begin position="12"/>
        <end position="241"/>
    </location>
</feature>
<keyword evidence="5" id="KW-0052">Apoplast</keyword>
<dbReference type="InterPro" id="IPR046848">
    <property type="entry name" value="E_motif"/>
</dbReference>
<dbReference type="InterPro" id="IPR046960">
    <property type="entry name" value="PPR_At4g14850-like_plant"/>
</dbReference>
<dbReference type="InterPro" id="IPR002885">
    <property type="entry name" value="PPR_rpt"/>
</dbReference>
<evidence type="ECO:0000256" key="6">
    <source>
        <dbReference type="ARBA" id="ARBA00022525"/>
    </source>
</evidence>
<sequence length="869" mass="97586">MDYMRIFSVFVVTLWIIRVDARVFGGRGIEKFVTFGQNYIVTWGQSHVSTLHSGEEVDLYMDQSSGGGFESKDAYGSGLFEMRIKVPSGNTGGIVTAFYLTSKGGGHDEIDFEFLGNNNGKPVTLQTNLFLNGEGNREERVYKNENGVSYPSKPMQVEASLWNGDDWATDGGRTKVNWSYSPFIAHFRDFALSGCNIDGRSNNVGACESSNYWWNAGNYQRLSGNEQKLYEHVRSKYMNYDYCTDRSKYQTPPREYTIRSSSKTGLGDYRQNHFCMLQHRTLLCRSRIKFLLSICKFKRHITQIHAFVITTGNLLNASSISRDLIASCGRIGEIFYARKVFDELPQRSVSVYNSMIVVYSRGNNPDEVLRLYDQLIAEKIQPDSSTFTMTIKACLSGMVLEKGEAVWCKAVDFGYKNDVFVCSSVLNLYMKCGKMDEAEVLFGKMTKRDVICWTTMVIGFAQAGKSLKAVEFYREMQNEGFSRDMVVMLGLLQAFGDLGDTKMGRSVHGYLIRAGLPMNVIVETSLVDMYAKVGFIEVAYRVFSRMMFKTAVSWGSLISGFAQNGLANKAFEAVVEMQSLGFQPDLVTLVGVLVACSQVGSLKTGRLVHCYILKRHVLDRVTATALMDMYSKCGALSSSRDLFEHVGRKDLVCWNTMISCYGIHGNGQEVVLLFLKMTESNIEPDHATFASLLSALSHSGLVEQGQHWFSVMINKYKIQPSEKHYVCLIDLLARAGRVEEALDMINSEKLDNALPIWVALLSGCINHRNLSVGDIAANKILQLNPDSIGIQTLVSNFFATANKWKKVAKVRKLMRNGAMEKVPGYSAIEVNGELRTFLMEDLSHHEHDHMLQVLRNLNTEIRDVCSGIE</sequence>
<dbReference type="NCBIfam" id="TIGR00756">
    <property type="entry name" value="PPR"/>
    <property type="match status" value="5"/>
</dbReference>
<evidence type="ECO:0000259" key="15">
    <source>
        <dbReference type="PROSITE" id="PS51762"/>
    </source>
</evidence>
<keyword evidence="11" id="KW-0961">Cell wall biogenesis/degradation</keyword>
<dbReference type="GO" id="GO:0016762">
    <property type="term" value="F:xyloglucan:xyloglucosyl transferase activity"/>
    <property type="evidence" value="ECO:0007669"/>
    <property type="project" value="UniProtKB-EC"/>
</dbReference>
<keyword evidence="9" id="KW-0677">Repeat</keyword>
<dbReference type="PROSITE" id="PS51762">
    <property type="entry name" value="GH16_2"/>
    <property type="match status" value="1"/>
</dbReference>